<dbReference type="PANTHER" id="PTHR31827">
    <property type="entry name" value="EMB|CAB89363.1"/>
    <property type="match status" value="1"/>
</dbReference>
<organism evidence="2 3">
    <name type="scientific">Phytophthora nicotianae</name>
    <name type="common">Potato buckeye rot agent</name>
    <name type="synonym">Phytophthora parasitica</name>
    <dbReference type="NCBI Taxonomy" id="4792"/>
    <lineage>
        <taxon>Eukaryota</taxon>
        <taxon>Sar</taxon>
        <taxon>Stramenopiles</taxon>
        <taxon>Oomycota</taxon>
        <taxon>Peronosporomycetes</taxon>
        <taxon>Peronosporales</taxon>
        <taxon>Peronosporaceae</taxon>
        <taxon>Phytophthora</taxon>
    </lineage>
</organism>
<evidence type="ECO:0000259" key="1">
    <source>
        <dbReference type="Pfam" id="PF24906"/>
    </source>
</evidence>
<evidence type="ECO:0000313" key="3">
    <source>
        <dbReference type="Proteomes" id="UP000053864"/>
    </source>
</evidence>
<name>W2J2Q5_PHYNI</name>
<proteinExistence type="predicted"/>
<feature type="domain" description="WRKY19-like zinc finger" evidence="1">
    <location>
        <begin position="169"/>
        <end position="191"/>
    </location>
</feature>
<dbReference type="InterPro" id="IPR056866">
    <property type="entry name" value="Znf_WRKY19"/>
</dbReference>
<feature type="non-terminal residue" evidence="2">
    <location>
        <position position="242"/>
    </location>
</feature>
<evidence type="ECO:0000313" key="2">
    <source>
        <dbReference type="EMBL" id="ETL39908.1"/>
    </source>
</evidence>
<reference evidence="2 3" key="1">
    <citation type="submission" date="2013-11" db="EMBL/GenBank/DDBJ databases">
        <title>The Genome Sequence of Phytophthora parasitica CJ05E6.</title>
        <authorList>
            <consortium name="The Broad Institute Genomics Platform"/>
            <person name="Russ C."/>
            <person name="Tyler B."/>
            <person name="Panabieres F."/>
            <person name="Shan W."/>
            <person name="Tripathy S."/>
            <person name="Grunwald N."/>
            <person name="Machado M."/>
            <person name="Johnson C.S."/>
            <person name="Arredondo F."/>
            <person name="Hong C."/>
            <person name="Coffey M."/>
            <person name="Young S.K."/>
            <person name="Zeng Q."/>
            <person name="Gargeya S."/>
            <person name="Fitzgerald M."/>
            <person name="Abouelleil A."/>
            <person name="Alvarado L."/>
            <person name="Chapman S.B."/>
            <person name="Gainer-Dewar J."/>
            <person name="Goldberg J."/>
            <person name="Griggs A."/>
            <person name="Gujja S."/>
            <person name="Hansen M."/>
            <person name="Howarth C."/>
            <person name="Imamovic A."/>
            <person name="Ireland A."/>
            <person name="Larimer J."/>
            <person name="McCowan C."/>
            <person name="Murphy C."/>
            <person name="Pearson M."/>
            <person name="Poon T.W."/>
            <person name="Priest M."/>
            <person name="Roberts A."/>
            <person name="Saif S."/>
            <person name="Shea T."/>
            <person name="Sykes S."/>
            <person name="Wortman J."/>
            <person name="Nusbaum C."/>
            <person name="Birren B."/>
        </authorList>
    </citation>
    <scope>NUCLEOTIDE SEQUENCE [LARGE SCALE GENOMIC DNA]</scope>
    <source>
        <strain evidence="2 3">CJ05E6</strain>
    </source>
</reference>
<gene>
    <name evidence="2" type="ORF">L916_08800</name>
</gene>
<protein>
    <recommendedName>
        <fullName evidence="1">WRKY19-like zinc finger domain-containing protein</fullName>
    </recommendedName>
</protein>
<dbReference type="Pfam" id="PF24906">
    <property type="entry name" value="Zf_WRKY19"/>
    <property type="match status" value="2"/>
</dbReference>
<dbReference type="VEuPathDB" id="FungiDB:PPTG_22969"/>
<sequence>MCKADISFLLNPATEDRTDDEVKVVTPTSPQSMALFRSLSPIIQSPESISPSNSHNRHLVNSYISPREKRFNNTHSHSSDKTNIPVLSLAALYMSNEIFHPQTETAMVSPVRPHSRKTHTPPCQVEGCKNLAVSRGCCVRHGGGSKCTVSGCNKRAKLYQRCFQHGGHKMCTEPGCTKKAKRYGHCWSHGGGHICEVPECTKVSTQGGFCGAHGGGNRCKHESCNRRSYQKYNYYCKRHVQS</sequence>
<dbReference type="PANTHER" id="PTHR31827:SF1">
    <property type="entry name" value="EMB|CAB89363.1"/>
    <property type="match status" value="1"/>
</dbReference>
<accession>W2J2Q5</accession>
<dbReference type="AlphaFoldDB" id="W2J2Q5"/>
<dbReference type="Proteomes" id="UP000053864">
    <property type="component" value="Unassembled WGS sequence"/>
</dbReference>
<dbReference type="EMBL" id="KI672973">
    <property type="protein sequence ID" value="ETL39908.1"/>
    <property type="molecule type" value="Genomic_DNA"/>
</dbReference>
<feature type="domain" description="WRKY19-like zinc finger" evidence="1">
    <location>
        <begin position="192"/>
        <end position="215"/>
    </location>
</feature>